<dbReference type="STRING" id="576118.SAMN05216216_13011"/>
<dbReference type="EMBL" id="FNFY01000030">
    <property type="protein sequence ID" value="SDL20446.1"/>
    <property type="molecule type" value="Genomic_DNA"/>
</dbReference>
<dbReference type="InterPro" id="IPR037914">
    <property type="entry name" value="SpoVT-AbrB_sf"/>
</dbReference>
<dbReference type="OrthoDB" id="9795766at2"/>
<evidence type="ECO:0000313" key="2">
    <source>
        <dbReference type="Proteomes" id="UP000199008"/>
    </source>
</evidence>
<evidence type="ECO:0000313" key="1">
    <source>
        <dbReference type="EMBL" id="SDL20446.1"/>
    </source>
</evidence>
<dbReference type="Gene3D" id="2.10.260.10">
    <property type="match status" value="1"/>
</dbReference>
<dbReference type="Proteomes" id="UP000199008">
    <property type="component" value="Unassembled WGS sequence"/>
</dbReference>
<dbReference type="SUPFAM" id="SSF89447">
    <property type="entry name" value="AbrB/MazE/MraZ-like"/>
    <property type="match status" value="1"/>
</dbReference>
<organism evidence="1 2">
    <name type="scientific">Lacicoccus qingdaonensis</name>
    <dbReference type="NCBI Taxonomy" id="576118"/>
    <lineage>
        <taxon>Bacteria</taxon>
        <taxon>Bacillati</taxon>
        <taxon>Bacillota</taxon>
        <taxon>Bacilli</taxon>
        <taxon>Bacillales</taxon>
        <taxon>Salinicoccaceae</taxon>
        <taxon>Lacicoccus</taxon>
    </lineage>
</organism>
<reference evidence="2" key="1">
    <citation type="submission" date="2016-10" db="EMBL/GenBank/DDBJ databases">
        <authorList>
            <person name="Varghese N."/>
            <person name="Submissions S."/>
        </authorList>
    </citation>
    <scope>NUCLEOTIDE SEQUENCE [LARGE SCALE GENOMIC DNA]</scope>
    <source>
        <strain evidence="2">CGMCC 1.8895</strain>
    </source>
</reference>
<dbReference type="RefSeq" id="WP_092987811.1">
    <property type="nucleotide sequence ID" value="NZ_FNFY01000030.1"/>
</dbReference>
<name>A0A1G9I5U1_9BACL</name>
<proteinExistence type="predicted"/>
<protein>
    <submittedName>
        <fullName evidence="1">Antitoxin MazE</fullName>
    </submittedName>
</protein>
<accession>A0A1G9I5U1</accession>
<sequence>MQKTKRKVNKREARIQPWGNSQGIRLTREVLKEAGFDEDDTLLEVEVEHNRISLVPKSKLTPFQKLFVGYDGEKPKTEALWDEIEPAGKEEW</sequence>
<gene>
    <name evidence="1" type="ORF">SAMN05216216_13011</name>
</gene>
<dbReference type="AlphaFoldDB" id="A0A1G9I5U1"/>
<keyword evidence="2" id="KW-1185">Reference proteome</keyword>